<organism evidence="1 2">
    <name type="scientific">Salix koriyanagi</name>
    <dbReference type="NCBI Taxonomy" id="2511006"/>
    <lineage>
        <taxon>Eukaryota</taxon>
        <taxon>Viridiplantae</taxon>
        <taxon>Streptophyta</taxon>
        <taxon>Embryophyta</taxon>
        <taxon>Tracheophyta</taxon>
        <taxon>Spermatophyta</taxon>
        <taxon>Magnoliopsida</taxon>
        <taxon>eudicotyledons</taxon>
        <taxon>Gunneridae</taxon>
        <taxon>Pentapetalae</taxon>
        <taxon>rosids</taxon>
        <taxon>fabids</taxon>
        <taxon>Malpighiales</taxon>
        <taxon>Salicaceae</taxon>
        <taxon>Saliceae</taxon>
        <taxon>Salix</taxon>
    </lineage>
</organism>
<dbReference type="AlphaFoldDB" id="A0A9Q0PMF9"/>
<keyword evidence="2" id="KW-1185">Reference proteome</keyword>
<evidence type="ECO:0000313" key="1">
    <source>
        <dbReference type="EMBL" id="KAJ6690998.1"/>
    </source>
</evidence>
<gene>
    <name evidence="1" type="ORF">OIU74_015639</name>
</gene>
<protein>
    <submittedName>
        <fullName evidence="1">Uncharacterized protein</fullName>
    </submittedName>
</protein>
<dbReference type="EMBL" id="JAPFFM010000018">
    <property type="protein sequence ID" value="KAJ6690998.1"/>
    <property type="molecule type" value="Genomic_DNA"/>
</dbReference>
<proteinExistence type="predicted"/>
<reference evidence="1" key="1">
    <citation type="submission" date="2022-11" db="EMBL/GenBank/DDBJ databases">
        <authorList>
            <person name="Hyden B.L."/>
            <person name="Feng K."/>
            <person name="Yates T."/>
            <person name="Jawdy S."/>
            <person name="Smart L.B."/>
            <person name="Muchero W."/>
        </authorList>
    </citation>
    <scope>NUCLEOTIDE SEQUENCE</scope>
    <source>
        <tissue evidence="1">Shoot tip</tissue>
    </source>
</reference>
<comment type="caution">
    <text evidence="1">The sequence shown here is derived from an EMBL/GenBank/DDBJ whole genome shotgun (WGS) entry which is preliminary data.</text>
</comment>
<accession>A0A9Q0PMF9</accession>
<sequence>MDSLIGGEILLTDENVAPAIPMADAPETGLGTEPADQPFEMDMNNISSSLMRDVELSSGTEKMTWELMQSVSERGSSSKWPVDRSMPSSSKNIIVTEGSDRAEDLEMQGQLLLDDELSWMDNLIGGEILLTNGNVAPGTLMPDAPETGLGTEPTGQPFEMDMNNISSSLIRDVEFSSGSEKMTWELIQRDGYLDWWGA</sequence>
<dbReference type="Proteomes" id="UP001151752">
    <property type="component" value="Chromosome 17"/>
</dbReference>
<reference evidence="1" key="2">
    <citation type="journal article" date="2023" name="Int. J. Mol. Sci.">
        <title>De Novo Assembly and Annotation of 11 Diverse Shrub Willow (Salix) Genomes Reveals Novel Gene Organization in Sex-Linked Regions.</title>
        <authorList>
            <person name="Hyden B."/>
            <person name="Feng K."/>
            <person name="Yates T.B."/>
            <person name="Jawdy S."/>
            <person name="Cereghino C."/>
            <person name="Smart L.B."/>
            <person name="Muchero W."/>
        </authorList>
    </citation>
    <scope>NUCLEOTIDE SEQUENCE</scope>
    <source>
        <tissue evidence="1">Shoot tip</tissue>
    </source>
</reference>
<evidence type="ECO:0000313" key="2">
    <source>
        <dbReference type="Proteomes" id="UP001151752"/>
    </source>
</evidence>
<name>A0A9Q0PMF9_9ROSI</name>